<dbReference type="AlphaFoldDB" id="A0A1I6E2C9"/>
<feature type="domain" description="Copper amine oxidase-like N-terminal" evidence="2">
    <location>
        <begin position="198"/>
        <end position="255"/>
    </location>
</feature>
<keyword evidence="4" id="KW-1185">Reference proteome</keyword>
<organism evidence="3 4">
    <name type="scientific">Desulfoscipio geothermicus DSM 3669</name>
    <dbReference type="NCBI Taxonomy" id="1121426"/>
    <lineage>
        <taxon>Bacteria</taxon>
        <taxon>Bacillati</taxon>
        <taxon>Bacillota</taxon>
        <taxon>Clostridia</taxon>
        <taxon>Eubacteriales</taxon>
        <taxon>Desulfallaceae</taxon>
        <taxon>Desulfoscipio</taxon>
    </lineage>
</organism>
<dbReference type="Pfam" id="PF07833">
    <property type="entry name" value="Cu_amine_oxidN1"/>
    <property type="match status" value="1"/>
</dbReference>
<gene>
    <name evidence="3" type="ORF">SAMN05660706_12352</name>
</gene>
<dbReference type="SUPFAM" id="SSF55383">
    <property type="entry name" value="Copper amine oxidase, domain N"/>
    <property type="match status" value="1"/>
</dbReference>
<accession>A0A1I6E2C9</accession>
<reference evidence="4" key="1">
    <citation type="submission" date="2016-10" db="EMBL/GenBank/DDBJ databases">
        <authorList>
            <person name="Varghese N."/>
            <person name="Submissions S."/>
        </authorList>
    </citation>
    <scope>NUCLEOTIDE SEQUENCE [LARGE SCALE GENOMIC DNA]</scope>
    <source>
        <strain evidence="4">DSM 3669</strain>
    </source>
</reference>
<dbReference type="RefSeq" id="WP_165608326.1">
    <property type="nucleotide sequence ID" value="NZ_FOYM01000023.1"/>
</dbReference>
<evidence type="ECO:0000256" key="1">
    <source>
        <dbReference type="SAM" id="SignalP"/>
    </source>
</evidence>
<feature type="chain" id="PRO_5011688135" evidence="1">
    <location>
        <begin position="25"/>
        <end position="294"/>
    </location>
</feature>
<proteinExistence type="predicted"/>
<dbReference type="STRING" id="39060.SAMN05660706_12352"/>
<evidence type="ECO:0000313" key="4">
    <source>
        <dbReference type="Proteomes" id="UP000199584"/>
    </source>
</evidence>
<dbReference type="EMBL" id="FOYM01000023">
    <property type="protein sequence ID" value="SFR11732.1"/>
    <property type="molecule type" value="Genomic_DNA"/>
</dbReference>
<sequence length="294" mass="33327">MRKSLLIPLIFILLLVASAVPAWAGELPLKTDINGYLVPGQEGWYADKYTRVDDNGWVWIDLKTARYFSEDEKAPENKIIGSHSLVLRGLIQDNSYKSNETIFVLENCGYEWVFREAARVYEGITYVAESEVYNVSGIPIETWQQDKKDGLGWGFDYYIPESKRAEFIPTPPTGQKTVGLWLNNRVAALYSLDKCEPWYLDGKPYANNGVTYIPLRGVFDHLGAKITWDSDRNMALIEANGKKINFKPGSDNVQIKDGRVYIPLRLAAESLGYEVNFKNVTHGTWVTVTTPQKT</sequence>
<feature type="signal peptide" evidence="1">
    <location>
        <begin position="1"/>
        <end position="24"/>
    </location>
</feature>
<keyword evidence="1" id="KW-0732">Signal</keyword>
<dbReference type="InterPro" id="IPR036582">
    <property type="entry name" value="Mao_N_sf"/>
</dbReference>
<dbReference type="InterPro" id="IPR012854">
    <property type="entry name" value="Cu_amine_oxidase-like_N"/>
</dbReference>
<protein>
    <submittedName>
        <fullName evidence="3">Copper amine oxidase N-terminal domain-containing protein</fullName>
    </submittedName>
</protein>
<evidence type="ECO:0000313" key="3">
    <source>
        <dbReference type="EMBL" id="SFR11732.1"/>
    </source>
</evidence>
<evidence type="ECO:0000259" key="2">
    <source>
        <dbReference type="Pfam" id="PF07833"/>
    </source>
</evidence>
<dbReference type="Proteomes" id="UP000199584">
    <property type="component" value="Unassembled WGS sequence"/>
</dbReference>
<name>A0A1I6E2C9_9FIRM</name>
<dbReference type="Gene3D" id="3.30.457.10">
    <property type="entry name" value="Copper amine oxidase-like, N-terminal domain"/>
    <property type="match status" value="1"/>
</dbReference>